<gene>
    <name evidence="2" type="ORF">BDN71DRAFT_1402782</name>
</gene>
<dbReference type="Pfam" id="PF03184">
    <property type="entry name" value="DDE_1"/>
    <property type="match status" value="1"/>
</dbReference>
<protein>
    <recommendedName>
        <fullName evidence="1">DDE-1 domain-containing protein</fullName>
    </recommendedName>
</protein>
<comment type="caution">
    <text evidence="2">The sequence shown here is derived from an EMBL/GenBank/DDBJ whole genome shotgun (WGS) entry which is preliminary data.</text>
</comment>
<sequence length="77" mass="8701">MSSKASSINSCCPYLTPISHSIAVSPNGWTDQELCAIWMEQDFKPESAKILQSSIEYWLLILDGHNSHCTYHFCSFT</sequence>
<keyword evidence="3" id="KW-1185">Reference proteome</keyword>
<dbReference type="InterPro" id="IPR004875">
    <property type="entry name" value="DDE_SF_endonuclease_dom"/>
</dbReference>
<reference evidence="2" key="1">
    <citation type="submission" date="2020-11" db="EMBL/GenBank/DDBJ databases">
        <authorList>
            <consortium name="DOE Joint Genome Institute"/>
            <person name="Ahrendt S."/>
            <person name="Riley R."/>
            <person name="Andreopoulos W."/>
            <person name="Labutti K."/>
            <person name="Pangilinan J."/>
            <person name="Ruiz-Duenas F.J."/>
            <person name="Barrasa J.M."/>
            <person name="Sanchez-Garcia M."/>
            <person name="Camarero S."/>
            <person name="Miyauchi S."/>
            <person name="Serrano A."/>
            <person name="Linde D."/>
            <person name="Babiker R."/>
            <person name="Drula E."/>
            <person name="Ayuso-Fernandez I."/>
            <person name="Pacheco R."/>
            <person name="Padilla G."/>
            <person name="Ferreira P."/>
            <person name="Barriuso J."/>
            <person name="Kellner H."/>
            <person name="Castanera R."/>
            <person name="Alfaro M."/>
            <person name="Ramirez L."/>
            <person name="Pisabarro A.G."/>
            <person name="Kuo A."/>
            <person name="Tritt A."/>
            <person name="Lipzen A."/>
            <person name="He G."/>
            <person name="Yan M."/>
            <person name="Ng V."/>
            <person name="Cullen D."/>
            <person name="Martin F."/>
            <person name="Rosso M.-N."/>
            <person name="Henrissat B."/>
            <person name="Hibbett D."/>
            <person name="Martinez A.T."/>
            <person name="Grigoriev I.V."/>
        </authorList>
    </citation>
    <scope>NUCLEOTIDE SEQUENCE</scope>
    <source>
        <strain evidence="2">ATCC 90797</strain>
    </source>
</reference>
<evidence type="ECO:0000259" key="1">
    <source>
        <dbReference type="Pfam" id="PF03184"/>
    </source>
</evidence>
<dbReference type="GO" id="GO:0003676">
    <property type="term" value="F:nucleic acid binding"/>
    <property type="evidence" value="ECO:0007669"/>
    <property type="project" value="InterPro"/>
</dbReference>
<proteinExistence type="predicted"/>
<feature type="domain" description="DDE-1" evidence="1">
    <location>
        <begin position="21"/>
        <end position="73"/>
    </location>
</feature>
<evidence type="ECO:0000313" key="2">
    <source>
        <dbReference type="EMBL" id="KAF9488762.1"/>
    </source>
</evidence>
<accession>A0A9P5ZJX9</accession>
<dbReference type="EMBL" id="MU154698">
    <property type="protein sequence ID" value="KAF9488762.1"/>
    <property type="molecule type" value="Genomic_DNA"/>
</dbReference>
<name>A0A9P5ZJX9_PLEER</name>
<organism evidence="2 3">
    <name type="scientific">Pleurotus eryngii</name>
    <name type="common">Boletus of the steppes</name>
    <dbReference type="NCBI Taxonomy" id="5323"/>
    <lineage>
        <taxon>Eukaryota</taxon>
        <taxon>Fungi</taxon>
        <taxon>Dikarya</taxon>
        <taxon>Basidiomycota</taxon>
        <taxon>Agaricomycotina</taxon>
        <taxon>Agaricomycetes</taxon>
        <taxon>Agaricomycetidae</taxon>
        <taxon>Agaricales</taxon>
        <taxon>Pleurotineae</taxon>
        <taxon>Pleurotaceae</taxon>
        <taxon>Pleurotus</taxon>
    </lineage>
</organism>
<dbReference type="Proteomes" id="UP000807025">
    <property type="component" value="Unassembled WGS sequence"/>
</dbReference>
<dbReference type="AlphaFoldDB" id="A0A9P5ZJX9"/>
<evidence type="ECO:0000313" key="3">
    <source>
        <dbReference type="Proteomes" id="UP000807025"/>
    </source>
</evidence>
<dbReference type="OrthoDB" id="3265672at2759"/>